<dbReference type="InterPro" id="IPR010982">
    <property type="entry name" value="Lambda_DNA-bd_dom_sf"/>
</dbReference>
<evidence type="ECO:0000313" key="2">
    <source>
        <dbReference type="EMBL" id="BCS96425.1"/>
    </source>
</evidence>
<gene>
    <name evidence="2" type="ORF">DSLASN_20570</name>
</gene>
<feature type="domain" description="HTH cro/C1-type" evidence="1">
    <location>
        <begin position="74"/>
        <end position="121"/>
    </location>
</feature>
<dbReference type="Pfam" id="PF01381">
    <property type="entry name" value="HTH_3"/>
    <property type="match status" value="1"/>
</dbReference>
<dbReference type="RefSeq" id="WP_236892739.1">
    <property type="nucleotide sequence ID" value="NZ_AP024488.1"/>
</dbReference>
<accession>A0ABN6F5D0</accession>
<dbReference type="EMBL" id="AP024488">
    <property type="protein sequence ID" value="BCS96425.1"/>
    <property type="molecule type" value="Genomic_DNA"/>
</dbReference>
<dbReference type="PROSITE" id="PS50943">
    <property type="entry name" value="HTH_CROC1"/>
    <property type="match status" value="1"/>
</dbReference>
<dbReference type="SUPFAM" id="SSF47413">
    <property type="entry name" value="lambda repressor-like DNA-binding domains"/>
    <property type="match status" value="1"/>
</dbReference>
<keyword evidence="3" id="KW-1185">Reference proteome</keyword>
<dbReference type="InterPro" id="IPR001387">
    <property type="entry name" value="Cro/C1-type_HTH"/>
</dbReference>
<name>A0ABN6F5D0_9BACT</name>
<organism evidence="2 3">
    <name type="scientific">Desulfoluna limicola</name>
    <dbReference type="NCBI Taxonomy" id="2810562"/>
    <lineage>
        <taxon>Bacteria</taxon>
        <taxon>Pseudomonadati</taxon>
        <taxon>Thermodesulfobacteriota</taxon>
        <taxon>Desulfobacteria</taxon>
        <taxon>Desulfobacterales</taxon>
        <taxon>Desulfolunaceae</taxon>
        <taxon>Desulfoluna</taxon>
    </lineage>
</organism>
<dbReference type="Gene3D" id="1.10.260.40">
    <property type="entry name" value="lambda repressor-like DNA-binding domains"/>
    <property type="match status" value="1"/>
</dbReference>
<evidence type="ECO:0000313" key="3">
    <source>
        <dbReference type="Proteomes" id="UP001320148"/>
    </source>
</evidence>
<sequence>MDKRRCPCGKGMMEQKRRAKGVNFRGVEMDVACRAYVCPHCGLESGCVADVHEAQRSIAEAYRAKIGMLTGAEIRTFREERHLSLDALAEQLGVPAEVLQGWEEGTVQAPEMDLRLRKAFGRE</sequence>
<dbReference type="CDD" id="cd00093">
    <property type="entry name" value="HTH_XRE"/>
    <property type="match status" value="1"/>
</dbReference>
<reference evidence="2 3" key="1">
    <citation type="submission" date="2021-02" db="EMBL/GenBank/DDBJ databases">
        <title>Complete genome of Desulfoluna sp. strain ASN36.</title>
        <authorList>
            <person name="Takahashi A."/>
            <person name="Kojima H."/>
            <person name="Fukui M."/>
        </authorList>
    </citation>
    <scope>NUCLEOTIDE SEQUENCE [LARGE SCALE GENOMIC DNA]</scope>
    <source>
        <strain evidence="2 3">ASN36</strain>
    </source>
</reference>
<proteinExistence type="predicted"/>
<dbReference type="Proteomes" id="UP001320148">
    <property type="component" value="Chromosome"/>
</dbReference>
<evidence type="ECO:0000259" key="1">
    <source>
        <dbReference type="PROSITE" id="PS50943"/>
    </source>
</evidence>
<protein>
    <recommendedName>
        <fullName evidence="1">HTH cro/C1-type domain-containing protein</fullName>
    </recommendedName>
</protein>